<protein>
    <submittedName>
        <fullName evidence="3">Sortase</fullName>
    </submittedName>
</protein>
<dbReference type="Proteomes" id="UP001442841">
    <property type="component" value="Chromosome"/>
</dbReference>
<accession>A0ABZ3FJ11</accession>
<dbReference type="InterPro" id="IPR005754">
    <property type="entry name" value="Sortase"/>
</dbReference>
<keyword evidence="2" id="KW-1133">Transmembrane helix</keyword>
<evidence type="ECO:0000313" key="4">
    <source>
        <dbReference type="Proteomes" id="UP001442841"/>
    </source>
</evidence>
<dbReference type="Pfam" id="PF04203">
    <property type="entry name" value="Sortase"/>
    <property type="match status" value="1"/>
</dbReference>
<dbReference type="SUPFAM" id="SSF63817">
    <property type="entry name" value="Sortase"/>
    <property type="match status" value="1"/>
</dbReference>
<organism evidence="3 4">
    <name type="scientific">Ammonicoccus fulvus</name>
    <dbReference type="NCBI Taxonomy" id="3138240"/>
    <lineage>
        <taxon>Bacteria</taxon>
        <taxon>Bacillati</taxon>
        <taxon>Actinomycetota</taxon>
        <taxon>Actinomycetes</taxon>
        <taxon>Propionibacteriales</taxon>
        <taxon>Propionibacteriaceae</taxon>
        <taxon>Ammonicoccus</taxon>
    </lineage>
</organism>
<name>A0ABZ3FJ11_9ACTN</name>
<keyword evidence="2" id="KW-0472">Membrane</keyword>
<sequence length="220" mass="23476">MTDLLDDLVDTSRPPRRRWRFGVVGLVLVLLGIAALGWVGWQFLGSGIWAKQQYASQFRELQTTWETAPTAEPAAGQGYAILRVPTFGDDYAVPIIKGVETGSLAKGVGAYPSSVEPGEVGNLALAGYRTTHGAPFGKLLDLNAGDEIVIETGEAVYVYVVDVPARDVTVDQAAAWVLDPVPGTADEPTQPTLTLTTSQDLVHSADRSVAFAHLGSTRNK</sequence>
<dbReference type="CDD" id="cd05830">
    <property type="entry name" value="Sortase_E"/>
    <property type="match status" value="1"/>
</dbReference>
<keyword evidence="2" id="KW-0812">Transmembrane</keyword>
<evidence type="ECO:0000256" key="2">
    <source>
        <dbReference type="SAM" id="Phobius"/>
    </source>
</evidence>
<keyword evidence="4" id="KW-1185">Reference proteome</keyword>
<feature type="transmembrane region" description="Helical" evidence="2">
    <location>
        <begin position="21"/>
        <end position="41"/>
    </location>
</feature>
<proteinExistence type="predicted"/>
<dbReference type="EMBL" id="CP154795">
    <property type="protein sequence ID" value="XAN06013.1"/>
    <property type="molecule type" value="Genomic_DNA"/>
</dbReference>
<evidence type="ECO:0000313" key="3">
    <source>
        <dbReference type="EMBL" id="XAN06013.1"/>
    </source>
</evidence>
<dbReference type="Gene3D" id="2.40.260.10">
    <property type="entry name" value="Sortase"/>
    <property type="match status" value="1"/>
</dbReference>
<dbReference type="InterPro" id="IPR023365">
    <property type="entry name" value="Sortase_dom-sf"/>
</dbReference>
<dbReference type="InterPro" id="IPR042003">
    <property type="entry name" value="Sortase_E"/>
</dbReference>
<dbReference type="RefSeq" id="WP_425307449.1">
    <property type="nucleotide sequence ID" value="NZ_CP154795.1"/>
</dbReference>
<reference evidence="3 4" key="1">
    <citation type="submission" date="2024-04" db="EMBL/GenBank/DDBJ databases">
        <title>Isolation of an actinomycete strain from pig manure.</title>
        <authorList>
            <person name="Gong T."/>
            <person name="Yu Z."/>
            <person name="An M."/>
            <person name="Wei C."/>
            <person name="Yang W."/>
            <person name="Liu L."/>
        </authorList>
    </citation>
    <scope>NUCLEOTIDE SEQUENCE [LARGE SCALE GENOMIC DNA]</scope>
    <source>
        <strain evidence="3 4">ZF39</strain>
    </source>
</reference>
<keyword evidence="1" id="KW-0378">Hydrolase</keyword>
<evidence type="ECO:0000256" key="1">
    <source>
        <dbReference type="ARBA" id="ARBA00022801"/>
    </source>
</evidence>
<gene>
    <name evidence="3" type="ORF">AADG42_01380</name>
</gene>